<dbReference type="CDD" id="cd00920">
    <property type="entry name" value="Cupredoxin"/>
    <property type="match status" value="1"/>
</dbReference>
<dbReference type="Gene3D" id="2.60.40.420">
    <property type="entry name" value="Cupredoxins - blue copper proteins"/>
    <property type="match status" value="1"/>
</dbReference>
<feature type="compositionally biased region" description="Gly residues" evidence="1">
    <location>
        <begin position="157"/>
        <end position="173"/>
    </location>
</feature>
<dbReference type="PANTHER" id="PTHR34883">
    <property type="entry name" value="SERINE-RICH PROTEIN, PUTATIVE-RELATED-RELATED"/>
    <property type="match status" value="1"/>
</dbReference>
<organism evidence="4 5">
    <name type="scientific">Microdochium bolleyi</name>
    <dbReference type="NCBI Taxonomy" id="196109"/>
    <lineage>
        <taxon>Eukaryota</taxon>
        <taxon>Fungi</taxon>
        <taxon>Dikarya</taxon>
        <taxon>Ascomycota</taxon>
        <taxon>Pezizomycotina</taxon>
        <taxon>Sordariomycetes</taxon>
        <taxon>Xylariomycetidae</taxon>
        <taxon>Xylariales</taxon>
        <taxon>Microdochiaceae</taxon>
        <taxon>Microdochium</taxon>
    </lineage>
</organism>
<reference evidence="5" key="1">
    <citation type="submission" date="2016-02" db="EMBL/GenBank/DDBJ databases">
        <title>Draft genome sequence of Microdochium bolleyi, a fungal endophyte of beachgrass.</title>
        <authorList>
            <consortium name="DOE Joint Genome Institute"/>
            <person name="David A.S."/>
            <person name="May G."/>
            <person name="Haridas S."/>
            <person name="Lim J."/>
            <person name="Wang M."/>
            <person name="Labutti K."/>
            <person name="Lipzen A."/>
            <person name="Barry K."/>
            <person name="Grigoriev I.V."/>
        </authorList>
    </citation>
    <scope>NUCLEOTIDE SEQUENCE [LARGE SCALE GENOMIC DNA]</scope>
    <source>
        <strain evidence="5">J235TASD1</strain>
    </source>
</reference>
<keyword evidence="2" id="KW-0732">Signal</keyword>
<dbReference type="Pfam" id="PF02298">
    <property type="entry name" value="Cu_bind_like"/>
    <property type="match status" value="1"/>
</dbReference>
<evidence type="ECO:0000256" key="1">
    <source>
        <dbReference type="SAM" id="MobiDB-lite"/>
    </source>
</evidence>
<dbReference type="EMBL" id="KQ964273">
    <property type="protein sequence ID" value="KXJ85893.1"/>
    <property type="molecule type" value="Genomic_DNA"/>
</dbReference>
<evidence type="ECO:0000259" key="3">
    <source>
        <dbReference type="Pfam" id="PF02298"/>
    </source>
</evidence>
<dbReference type="PANTHER" id="PTHR34883:SF15">
    <property type="entry name" value="EXTRACELLULAR SERINE-RICH PROTEIN"/>
    <property type="match status" value="1"/>
</dbReference>
<feature type="region of interest" description="Disordered" evidence="1">
    <location>
        <begin position="152"/>
        <end position="198"/>
    </location>
</feature>
<proteinExistence type="predicted"/>
<accession>A0A136ILT3</accession>
<dbReference type="Proteomes" id="UP000070501">
    <property type="component" value="Unassembled WGS sequence"/>
</dbReference>
<dbReference type="InterPro" id="IPR008972">
    <property type="entry name" value="Cupredoxin"/>
</dbReference>
<feature type="chain" id="PRO_5007292803" evidence="2">
    <location>
        <begin position="17"/>
        <end position="246"/>
    </location>
</feature>
<keyword evidence="5" id="KW-1185">Reference proteome</keyword>
<evidence type="ECO:0000313" key="4">
    <source>
        <dbReference type="EMBL" id="KXJ85893.1"/>
    </source>
</evidence>
<sequence length="246" mass="24105">MWSINLLPIFLGIAAGAKHRIDVGKGGLAFSPNETRAAVGDTLEFHFHPKAHSVARSTFDKPCEAMNVAGFYSGAFNVSSGEATSVFEVSVNSTDAMWFYCSVATHCAQGMVGVVNPSQNSTTRSLALYAAAAKSHTAPMIVPPRRFGGVLKAANGTTGGGGNGGGNGGGSGAGNSTTTRTRSAGAGATATSRGASGSATGIASITGSAAAPSATRPPVTAAAAGGLLPQGVPILVGVAAALAAAI</sequence>
<dbReference type="InParanoid" id="A0A136ILT3"/>
<dbReference type="OrthoDB" id="5415867at2759"/>
<feature type="domain" description="Phytocyanin" evidence="3">
    <location>
        <begin position="35"/>
        <end position="111"/>
    </location>
</feature>
<evidence type="ECO:0000256" key="2">
    <source>
        <dbReference type="SAM" id="SignalP"/>
    </source>
</evidence>
<dbReference type="STRING" id="196109.A0A136ILT3"/>
<dbReference type="AlphaFoldDB" id="A0A136ILT3"/>
<protein>
    <submittedName>
        <fullName evidence="4">Cupredoxin</fullName>
    </submittedName>
</protein>
<feature type="compositionally biased region" description="Low complexity" evidence="1">
    <location>
        <begin position="174"/>
        <end position="198"/>
    </location>
</feature>
<dbReference type="GO" id="GO:0009055">
    <property type="term" value="F:electron transfer activity"/>
    <property type="evidence" value="ECO:0007669"/>
    <property type="project" value="InterPro"/>
</dbReference>
<dbReference type="SUPFAM" id="SSF49503">
    <property type="entry name" value="Cupredoxins"/>
    <property type="match status" value="1"/>
</dbReference>
<name>A0A136ILT3_9PEZI</name>
<gene>
    <name evidence="4" type="ORF">Micbo1qcDRAFT_169045</name>
</gene>
<dbReference type="InterPro" id="IPR052953">
    <property type="entry name" value="Ser-rich/MCO-related"/>
</dbReference>
<dbReference type="InterPro" id="IPR003245">
    <property type="entry name" value="Phytocyanin_dom"/>
</dbReference>
<feature type="signal peptide" evidence="2">
    <location>
        <begin position="1"/>
        <end position="16"/>
    </location>
</feature>
<evidence type="ECO:0000313" key="5">
    <source>
        <dbReference type="Proteomes" id="UP000070501"/>
    </source>
</evidence>